<feature type="transmembrane region" description="Helical" evidence="6">
    <location>
        <begin position="243"/>
        <end position="264"/>
    </location>
</feature>
<keyword evidence="5 6" id="KW-0472">Membrane</keyword>
<feature type="transmembrane region" description="Helical" evidence="6">
    <location>
        <begin position="474"/>
        <end position="499"/>
    </location>
</feature>
<evidence type="ECO:0000313" key="8">
    <source>
        <dbReference type="RefSeq" id="XP_017777336.1"/>
    </source>
</evidence>
<evidence type="ECO:0000256" key="6">
    <source>
        <dbReference type="RuleBase" id="RU368066"/>
    </source>
</evidence>
<accession>A0ABM1MRY6</accession>
<sequence length="681" mass="76970">MGCCLSSDDDEETNKPEDAITGPRTCTDILWLTLYILFWCLMVFVAAFSFVYGNPIRIINGYDSFGNTCGTSNNKGMGNMDYTGLDTSSKPYLLFYDIRKLSKSLKICVNECPTETMNKVDDINAYYKKTGNKICNYDFNYNDFSNRSIDKNILSGSYGPCPVLPVYASTPVLNRCVPKPVKELTNGVLGDFYSFLNNWDTLEQILGDLYNTWREMFGLAFLALLLSLAVICILHLLAYLVSYIIMILVSIASVGGTAFLWYTYHDIKHNLDKTNKSMLLLESVRNETAFLWYSIIATIITIIILLLVIVMRKKVDFLSDLFKETSKCILHIPALFFQPLFTFLVLLGFFSFWVFVILCLATAYYPGKTGISTVIPSEGSTSEFTTTATKVGLVEKLENLNLSDIKKLTIVEFIDPTWVKYMWWVYFIGLIWTSEFIMGCQSMVIAGSVAHWYYRHKYKDNDHVSYAICKLIKYHLGSVAKGSFLITIFKVPRLIMMYIHSKLSRNKDKGSECATCTLKCCICCFYCLEKFIKYINHNAYTVIAIDGVHFCKAAKTAFEVLVSHSLEVATINSIGDFILFLGKCLVTAVTGSVGLYFFRLNPKLNFYAAPTLLVCIFSFFIAHCILSLYEMVLDTIYLCMCQNNDATEGIQLQNFSALGAAKNGNASPQQQAEQELVVEDE</sequence>
<dbReference type="Pfam" id="PF04515">
    <property type="entry name" value="Choline_transpo"/>
    <property type="match status" value="1"/>
</dbReference>
<comment type="subcellular location">
    <subcellularLocation>
        <location evidence="6">Cell membrane</location>
        <topology evidence="6">Multi-pass membrane protein</topology>
    </subcellularLocation>
    <subcellularLocation>
        <location evidence="1">Membrane</location>
        <topology evidence="1">Multi-pass membrane protein</topology>
    </subcellularLocation>
</comment>
<dbReference type="RefSeq" id="XP_017777336.1">
    <property type="nucleotide sequence ID" value="XM_017921847.1"/>
</dbReference>
<feature type="transmembrane region" description="Helical" evidence="6">
    <location>
        <begin position="216"/>
        <end position="237"/>
    </location>
</feature>
<evidence type="ECO:0000313" key="7">
    <source>
        <dbReference type="Proteomes" id="UP000695000"/>
    </source>
</evidence>
<feature type="transmembrane region" description="Helical" evidence="6">
    <location>
        <begin position="290"/>
        <end position="311"/>
    </location>
</feature>
<dbReference type="PANTHER" id="PTHR12385:SF12">
    <property type="entry name" value="CHOLINE TRANSPORTER-LIKE PROTEIN"/>
    <property type="match status" value="1"/>
</dbReference>
<keyword evidence="3 6" id="KW-0812">Transmembrane</keyword>
<feature type="transmembrane region" description="Helical" evidence="6">
    <location>
        <begin position="423"/>
        <end position="454"/>
    </location>
</feature>
<gene>
    <name evidence="8" type="primary">LOC108563232</name>
</gene>
<feature type="transmembrane region" description="Helical" evidence="6">
    <location>
        <begin position="340"/>
        <end position="365"/>
    </location>
</feature>
<dbReference type="PANTHER" id="PTHR12385">
    <property type="entry name" value="CHOLINE TRANSPORTER-LIKE (SLC FAMILY 44)"/>
    <property type="match status" value="1"/>
</dbReference>
<evidence type="ECO:0000256" key="5">
    <source>
        <dbReference type="ARBA" id="ARBA00023136"/>
    </source>
</evidence>
<feature type="transmembrane region" description="Helical" evidence="6">
    <location>
        <begin position="577"/>
        <end position="598"/>
    </location>
</feature>
<evidence type="ECO:0000256" key="4">
    <source>
        <dbReference type="ARBA" id="ARBA00022989"/>
    </source>
</evidence>
<dbReference type="Proteomes" id="UP000695000">
    <property type="component" value="Unplaced"/>
</dbReference>
<dbReference type="InterPro" id="IPR007603">
    <property type="entry name" value="Choline_transptr-like"/>
</dbReference>
<name>A0ABM1MRY6_NICVS</name>
<reference evidence="8" key="1">
    <citation type="submission" date="2025-08" db="UniProtKB">
        <authorList>
            <consortium name="RefSeq"/>
        </authorList>
    </citation>
    <scope>IDENTIFICATION</scope>
    <source>
        <tissue evidence="8">Whole Larva</tissue>
    </source>
</reference>
<keyword evidence="4 6" id="KW-1133">Transmembrane helix</keyword>
<feature type="transmembrane region" description="Helical" evidence="6">
    <location>
        <begin position="604"/>
        <end position="629"/>
    </location>
</feature>
<evidence type="ECO:0000256" key="1">
    <source>
        <dbReference type="ARBA" id="ARBA00004141"/>
    </source>
</evidence>
<proteinExistence type="inferred from homology"/>
<comment type="function">
    <text evidence="6">Choline transporter.</text>
</comment>
<organism evidence="7 8">
    <name type="scientific">Nicrophorus vespilloides</name>
    <name type="common">Boreal carrion beetle</name>
    <dbReference type="NCBI Taxonomy" id="110193"/>
    <lineage>
        <taxon>Eukaryota</taxon>
        <taxon>Metazoa</taxon>
        <taxon>Ecdysozoa</taxon>
        <taxon>Arthropoda</taxon>
        <taxon>Hexapoda</taxon>
        <taxon>Insecta</taxon>
        <taxon>Pterygota</taxon>
        <taxon>Neoptera</taxon>
        <taxon>Endopterygota</taxon>
        <taxon>Coleoptera</taxon>
        <taxon>Polyphaga</taxon>
        <taxon>Staphyliniformia</taxon>
        <taxon>Silphidae</taxon>
        <taxon>Nicrophorinae</taxon>
        <taxon>Nicrophorus</taxon>
    </lineage>
</organism>
<feature type="transmembrane region" description="Helical" evidence="6">
    <location>
        <begin position="29"/>
        <end position="52"/>
    </location>
</feature>
<comment type="similarity">
    <text evidence="2 6">Belongs to the CTL (choline transporter-like) family.</text>
</comment>
<protein>
    <recommendedName>
        <fullName evidence="6">Choline transporter-like protein</fullName>
    </recommendedName>
</protein>
<evidence type="ECO:0000256" key="2">
    <source>
        <dbReference type="ARBA" id="ARBA00007168"/>
    </source>
</evidence>
<keyword evidence="7" id="KW-1185">Reference proteome</keyword>
<evidence type="ECO:0000256" key="3">
    <source>
        <dbReference type="ARBA" id="ARBA00022692"/>
    </source>
</evidence>
<dbReference type="GeneID" id="108563232"/>